<dbReference type="Proteomes" id="UP000319103">
    <property type="component" value="Unassembled WGS sequence"/>
</dbReference>
<comment type="similarity">
    <text evidence="1 9">Belongs to the thiolase-like superfamily. FabH family.</text>
</comment>
<feature type="domain" description="Beta-ketoacyl-[acyl-carrier-protein] synthase III N-terminal" evidence="11">
    <location>
        <begin position="120"/>
        <end position="200"/>
    </location>
</feature>
<keyword evidence="13" id="KW-1185">Reference proteome</keyword>
<keyword evidence="3 9" id="KW-0444">Lipid biosynthesis</keyword>
<dbReference type="PANTHER" id="PTHR34069">
    <property type="entry name" value="3-OXOACYL-[ACYL-CARRIER-PROTEIN] SYNTHASE 3"/>
    <property type="match status" value="1"/>
</dbReference>
<dbReference type="GO" id="GO:0033818">
    <property type="term" value="F:beta-ketoacyl-acyl-carrier-protein synthase III activity"/>
    <property type="evidence" value="ECO:0007669"/>
    <property type="project" value="UniProtKB-UniRule"/>
</dbReference>
<dbReference type="InterPro" id="IPR013751">
    <property type="entry name" value="ACP_syn_III_N"/>
</dbReference>
<keyword evidence="9" id="KW-0511">Multifunctional enzyme</keyword>
<comment type="caution">
    <text evidence="12">The sequence shown here is derived from an EMBL/GenBank/DDBJ whole genome shotgun (WGS) entry which is preliminary data.</text>
</comment>
<dbReference type="NCBIfam" id="NF006829">
    <property type="entry name" value="PRK09352.1"/>
    <property type="match status" value="1"/>
</dbReference>
<comment type="domain">
    <text evidence="9">The last Arg residue of the ACP-binding site is essential for the weak association between ACP/AcpP and FabH.</text>
</comment>
<proteinExistence type="inferred from homology"/>
<dbReference type="SUPFAM" id="SSF53901">
    <property type="entry name" value="Thiolase-like"/>
    <property type="match status" value="1"/>
</dbReference>
<evidence type="ECO:0000256" key="7">
    <source>
        <dbReference type="ARBA" id="ARBA00023160"/>
    </source>
</evidence>
<evidence type="ECO:0000256" key="6">
    <source>
        <dbReference type="ARBA" id="ARBA00023098"/>
    </source>
</evidence>
<reference evidence="12 13" key="1">
    <citation type="submission" date="2019-06" db="EMBL/GenBank/DDBJ databases">
        <title>Description of Kitasatospora acidophila sp. nov. isolated from pine grove soil, and reclassification of Streptomyces novaecaesareae to Kitasatospora novaeceasareae comb. nov.</title>
        <authorList>
            <person name="Kim M.J."/>
        </authorList>
    </citation>
    <scope>NUCLEOTIDE SEQUENCE [LARGE SCALE GENOMIC DNA]</scope>
    <source>
        <strain evidence="12 13">MMS16-CNU292</strain>
    </source>
</reference>
<dbReference type="Gene3D" id="3.40.47.10">
    <property type="match status" value="1"/>
</dbReference>
<comment type="subcellular location">
    <subcellularLocation>
        <location evidence="9">Cytoplasm</location>
    </subcellularLocation>
</comment>
<evidence type="ECO:0000313" key="13">
    <source>
        <dbReference type="Proteomes" id="UP000319103"/>
    </source>
</evidence>
<dbReference type="PANTHER" id="PTHR34069:SF2">
    <property type="entry name" value="BETA-KETOACYL-[ACYL-CARRIER-PROTEIN] SYNTHASE III"/>
    <property type="match status" value="1"/>
</dbReference>
<evidence type="ECO:0000259" key="11">
    <source>
        <dbReference type="Pfam" id="PF08545"/>
    </source>
</evidence>
<comment type="pathway">
    <text evidence="9">Lipid metabolism; fatty acid biosynthesis.</text>
</comment>
<evidence type="ECO:0000256" key="3">
    <source>
        <dbReference type="ARBA" id="ARBA00022516"/>
    </source>
</evidence>
<evidence type="ECO:0000256" key="9">
    <source>
        <dbReference type="HAMAP-Rule" id="MF_01815"/>
    </source>
</evidence>
<dbReference type="UniPathway" id="UPA00094"/>
<comment type="catalytic activity">
    <reaction evidence="9">
        <text>malonyl-[ACP] + acetyl-CoA + H(+) = 3-oxobutanoyl-[ACP] + CO2 + CoA</text>
        <dbReference type="Rhea" id="RHEA:12080"/>
        <dbReference type="Rhea" id="RHEA-COMP:9623"/>
        <dbReference type="Rhea" id="RHEA-COMP:9625"/>
        <dbReference type="ChEBI" id="CHEBI:15378"/>
        <dbReference type="ChEBI" id="CHEBI:16526"/>
        <dbReference type="ChEBI" id="CHEBI:57287"/>
        <dbReference type="ChEBI" id="CHEBI:57288"/>
        <dbReference type="ChEBI" id="CHEBI:78449"/>
        <dbReference type="ChEBI" id="CHEBI:78450"/>
        <dbReference type="EC" id="2.3.1.180"/>
    </reaction>
</comment>
<keyword evidence="5 9" id="KW-0276">Fatty acid metabolism</keyword>
<comment type="function">
    <text evidence="9">Catalyzes the condensation reaction of fatty acid synthesis by the addition to an acyl acceptor of two carbons from malonyl-ACP. Catalyzes the first condensation reaction which initiates fatty acid synthesis and may therefore play a role in governing the total rate of fatty acid production. Possesses both acetoacetyl-ACP synthase and acetyl transacylase activities. Its substrate specificity determines the biosynthesis of branched-chain and/or straight-chain of fatty acids.</text>
</comment>
<keyword evidence="7 9" id="KW-0275">Fatty acid biosynthesis</keyword>
<dbReference type="InterPro" id="IPR004655">
    <property type="entry name" value="FabH"/>
</dbReference>
<dbReference type="OrthoDB" id="9815506at2"/>
<dbReference type="EMBL" id="VIGB01000003">
    <property type="protein sequence ID" value="TQF02720.1"/>
    <property type="molecule type" value="Genomic_DNA"/>
</dbReference>
<feature type="active site" evidence="9">
    <location>
        <position position="126"/>
    </location>
</feature>
<gene>
    <name evidence="9 12" type="primary">fabH</name>
    <name evidence="12" type="ORF">E6W39_11185</name>
</gene>
<dbReference type="GO" id="GO:0006633">
    <property type="term" value="P:fatty acid biosynthetic process"/>
    <property type="evidence" value="ECO:0007669"/>
    <property type="project" value="UniProtKB-UniRule"/>
</dbReference>
<evidence type="ECO:0000256" key="1">
    <source>
        <dbReference type="ARBA" id="ARBA00008642"/>
    </source>
</evidence>
<dbReference type="CDD" id="cd00830">
    <property type="entry name" value="KAS_III"/>
    <property type="match status" value="1"/>
</dbReference>
<feature type="domain" description="Beta-ketoacyl-[acyl-carrier-protein] synthase III C-terminal" evidence="10">
    <location>
        <begin position="244"/>
        <end position="333"/>
    </location>
</feature>
<evidence type="ECO:0000259" key="10">
    <source>
        <dbReference type="Pfam" id="PF08541"/>
    </source>
</evidence>
<dbReference type="HAMAP" id="MF_01815">
    <property type="entry name" value="FabH"/>
    <property type="match status" value="1"/>
</dbReference>
<dbReference type="GO" id="GO:0004315">
    <property type="term" value="F:3-oxoacyl-[acyl-carrier-protein] synthase activity"/>
    <property type="evidence" value="ECO:0007669"/>
    <property type="project" value="InterPro"/>
</dbReference>
<keyword evidence="6 9" id="KW-0443">Lipid metabolism</keyword>
<protein>
    <recommendedName>
        <fullName evidence="9">Beta-ketoacyl-[acyl-carrier-protein] synthase III</fullName>
        <shortName evidence="9">Beta-ketoacyl-ACP synthase III</shortName>
        <shortName evidence="9">KAS III</shortName>
        <ecNumber evidence="9">2.3.1.180</ecNumber>
    </recommendedName>
    <alternativeName>
        <fullName evidence="9">3-oxoacyl-[acyl-carrier-protein] synthase 3</fullName>
    </alternativeName>
    <alternativeName>
        <fullName evidence="9">3-oxoacyl-[acyl-carrier-protein] synthase III</fullName>
    </alternativeName>
</protein>
<evidence type="ECO:0000256" key="5">
    <source>
        <dbReference type="ARBA" id="ARBA00022832"/>
    </source>
</evidence>
<evidence type="ECO:0000256" key="4">
    <source>
        <dbReference type="ARBA" id="ARBA00022679"/>
    </source>
</evidence>
<feature type="active site" evidence="9">
    <location>
        <position position="290"/>
    </location>
</feature>
<dbReference type="NCBIfam" id="TIGR00747">
    <property type="entry name" value="fabH"/>
    <property type="match status" value="1"/>
</dbReference>
<dbReference type="AlphaFoldDB" id="A0A540W123"/>
<evidence type="ECO:0000256" key="2">
    <source>
        <dbReference type="ARBA" id="ARBA00022490"/>
    </source>
</evidence>
<feature type="region of interest" description="ACP-binding" evidence="9">
    <location>
        <begin position="261"/>
        <end position="265"/>
    </location>
</feature>
<evidence type="ECO:0000256" key="8">
    <source>
        <dbReference type="ARBA" id="ARBA00023315"/>
    </source>
</evidence>
<sequence length="343" mass="34837">MPAAGSTSSSRDGLGLPAAVLAGLGTCLPVTEIHNADLVALLDTTDEWIRSRTGIAARRRAGDEVSMRDLACEAGANALRSAGLETVGGVVLATTTPDRPCPAGAPEIAHRLGLGQVPAFDVAAVCSGFVYAAAVAAGLITSGVVDSVLVVASELYSRIIDPMDRGTAVIFGDGAGAVVLRRGTAAEQGALLAFDLGADGSGHDLIHVPGEREQPDGPRWFSMAGRKVYLRAVEQMAASTSRVLKDCGWSPEAVGALVPHQANGRIIQAVAERLGVPPGNAVCEIARVGNTSAASIPLALAAALATGQLAPGARTVLTAFGGGLSWGSAALTWPQLRAVHSEF</sequence>
<dbReference type="EC" id="2.3.1.180" evidence="9"/>
<dbReference type="GO" id="GO:0044550">
    <property type="term" value="P:secondary metabolite biosynthetic process"/>
    <property type="evidence" value="ECO:0007669"/>
    <property type="project" value="TreeGrafter"/>
</dbReference>
<organism evidence="12 13">
    <name type="scientific">Kitasatospora acidiphila</name>
    <dbReference type="NCBI Taxonomy" id="2567942"/>
    <lineage>
        <taxon>Bacteria</taxon>
        <taxon>Bacillati</taxon>
        <taxon>Actinomycetota</taxon>
        <taxon>Actinomycetes</taxon>
        <taxon>Kitasatosporales</taxon>
        <taxon>Streptomycetaceae</taxon>
        <taxon>Kitasatospora</taxon>
    </lineage>
</organism>
<keyword evidence="8 9" id="KW-0012">Acyltransferase</keyword>
<dbReference type="RefSeq" id="WP_141633410.1">
    <property type="nucleotide sequence ID" value="NZ_VIGB01000003.1"/>
</dbReference>
<dbReference type="Pfam" id="PF08541">
    <property type="entry name" value="ACP_syn_III_C"/>
    <property type="match status" value="1"/>
</dbReference>
<dbReference type="GO" id="GO:0005737">
    <property type="term" value="C:cytoplasm"/>
    <property type="evidence" value="ECO:0007669"/>
    <property type="project" value="UniProtKB-SubCell"/>
</dbReference>
<keyword evidence="2 9" id="KW-0963">Cytoplasm</keyword>
<name>A0A540W123_9ACTN</name>
<dbReference type="InterPro" id="IPR013747">
    <property type="entry name" value="ACP_syn_III_C"/>
</dbReference>
<comment type="subunit">
    <text evidence="9">Homodimer.</text>
</comment>
<accession>A0A540W123</accession>
<feature type="active site" evidence="9">
    <location>
        <position position="260"/>
    </location>
</feature>
<dbReference type="InterPro" id="IPR016039">
    <property type="entry name" value="Thiolase-like"/>
</dbReference>
<dbReference type="Pfam" id="PF08545">
    <property type="entry name" value="ACP_syn_III"/>
    <property type="match status" value="1"/>
</dbReference>
<evidence type="ECO:0000313" key="12">
    <source>
        <dbReference type="EMBL" id="TQF02720.1"/>
    </source>
</evidence>
<keyword evidence="4 9" id="KW-0808">Transferase</keyword>